<evidence type="ECO:0000259" key="4">
    <source>
        <dbReference type="Pfam" id="PF01494"/>
    </source>
</evidence>
<dbReference type="InterPro" id="IPR036188">
    <property type="entry name" value="FAD/NAD-bd_sf"/>
</dbReference>
<dbReference type="InterPro" id="IPR050641">
    <property type="entry name" value="RIFMO-like"/>
</dbReference>
<dbReference type="Gene3D" id="3.30.70.2450">
    <property type="match status" value="1"/>
</dbReference>
<dbReference type="Gene3D" id="3.50.50.60">
    <property type="entry name" value="FAD/NAD(P)-binding domain"/>
    <property type="match status" value="1"/>
</dbReference>
<dbReference type="PRINTS" id="PR00420">
    <property type="entry name" value="RNGMNOXGNASE"/>
</dbReference>
<dbReference type="EMBL" id="JASVDS010000003">
    <property type="protein sequence ID" value="MDL5033031.1"/>
    <property type="molecule type" value="Genomic_DNA"/>
</dbReference>
<keyword evidence="6" id="KW-1185">Reference proteome</keyword>
<reference evidence="5 6" key="1">
    <citation type="submission" date="2023-06" db="EMBL/GenBank/DDBJ databases">
        <title>Pelomonas sp. APW6 16S ribosomal RNA gene genome sequencing and assembly.</title>
        <authorList>
            <person name="Woo H."/>
        </authorList>
    </citation>
    <scope>NUCLEOTIDE SEQUENCE [LARGE SCALE GENOMIC DNA]</scope>
    <source>
        <strain evidence="5 6">APW6</strain>
    </source>
</reference>
<dbReference type="Gene3D" id="3.40.30.120">
    <property type="match status" value="1"/>
</dbReference>
<name>A0ABT7LJJ3_9BURK</name>
<accession>A0ABT7LJJ3</accession>
<comment type="caution">
    <text evidence="5">The sequence shown here is derived from an EMBL/GenBank/DDBJ whole genome shotgun (WGS) entry which is preliminary data.</text>
</comment>
<evidence type="ECO:0000313" key="5">
    <source>
        <dbReference type="EMBL" id="MDL5033031.1"/>
    </source>
</evidence>
<evidence type="ECO:0000256" key="3">
    <source>
        <dbReference type="ARBA" id="ARBA00022827"/>
    </source>
</evidence>
<organism evidence="5 6">
    <name type="scientific">Roseateles subflavus</name>
    <dbReference type="NCBI Taxonomy" id="3053353"/>
    <lineage>
        <taxon>Bacteria</taxon>
        <taxon>Pseudomonadati</taxon>
        <taxon>Pseudomonadota</taxon>
        <taxon>Betaproteobacteria</taxon>
        <taxon>Burkholderiales</taxon>
        <taxon>Sphaerotilaceae</taxon>
        <taxon>Roseateles</taxon>
    </lineage>
</organism>
<protein>
    <submittedName>
        <fullName evidence="5">FAD-dependent oxidoreductase</fullName>
    </submittedName>
</protein>
<sequence length="560" mass="62386">MLSTYQYPSFDYRQSDEQRTGHPERHTVVVVGAGPIGLSLALDCASRGLRVVVLDDNNSVSIGSRAVCYAKRTLEVWDRLGVAEPLVQQGVKWKVGKVFHGEGLAYQFDLLPQDRHKLPAMINLQQYYLEERLVEACEASPLVELRWKHRMTALAQDTAGVRLQVETPDGSFEMQTQWLLACDGAGSDTRRMLGAEFRGQAFQDRFLIADVVVEPQAADAADTAIRGHGATLRRLGAEPERWFWFDPPFHPGQSVLLHKQCANVWRIDFQLGWDADPQVEKQPERVMPRIQAMLGPDVPFELEWVSIYQFACRRMERFRHGRVLFAGDAAHQVSPFGARGANTGVQDAENLAWKLAAVVHGDAPERLLDSYDEERIFAADDNLLNSTRSTDFITPKSRASRRLRNAVLELARTEPFARPLVNSGRLSTPTPYLASRLNTADAGDAAFAPAAPRPGCPLLDAPVRSGDAPGWLSEQLGLGFQLLSFGPAHTLQVDRLAVEVLEVGRDLVDTEGLLAQRYDARPGTVYLFRPDQYVAARWRQFDPAAVEAAVRRALAQEQQA</sequence>
<dbReference type="Pfam" id="PF01494">
    <property type="entry name" value="FAD_binding_3"/>
    <property type="match status" value="1"/>
</dbReference>
<proteinExistence type="predicted"/>
<evidence type="ECO:0000256" key="2">
    <source>
        <dbReference type="ARBA" id="ARBA00022630"/>
    </source>
</evidence>
<dbReference type="PANTHER" id="PTHR43004">
    <property type="entry name" value="TRK SYSTEM POTASSIUM UPTAKE PROTEIN"/>
    <property type="match status" value="1"/>
</dbReference>
<dbReference type="PANTHER" id="PTHR43004:SF19">
    <property type="entry name" value="BINDING MONOOXYGENASE, PUTATIVE (JCVI)-RELATED"/>
    <property type="match status" value="1"/>
</dbReference>
<dbReference type="NCBIfam" id="NF006002">
    <property type="entry name" value="PRK08132.1"/>
    <property type="match status" value="1"/>
</dbReference>
<dbReference type="RefSeq" id="WP_285983087.1">
    <property type="nucleotide sequence ID" value="NZ_JASVDS010000003.1"/>
</dbReference>
<dbReference type="Proteomes" id="UP001238603">
    <property type="component" value="Unassembled WGS sequence"/>
</dbReference>
<evidence type="ECO:0000313" key="6">
    <source>
        <dbReference type="Proteomes" id="UP001238603"/>
    </source>
</evidence>
<evidence type="ECO:0000256" key="1">
    <source>
        <dbReference type="ARBA" id="ARBA00001974"/>
    </source>
</evidence>
<dbReference type="SUPFAM" id="SSF51905">
    <property type="entry name" value="FAD/NAD(P)-binding domain"/>
    <property type="match status" value="1"/>
</dbReference>
<feature type="domain" description="FAD-binding" evidence="4">
    <location>
        <begin position="27"/>
        <end position="380"/>
    </location>
</feature>
<comment type="cofactor">
    <cofactor evidence="1">
        <name>FAD</name>
        <dbReference type="ChEBI" id="CHEBI:57692"/>
    </cofactor>
</comment>
<keyword evidence="2" id="KW-0285">Flavoprotein</keyword>
<gene>
    <name evidence="5" type="ORF">QRD43_14040</name>
</gene>
<dbReference type="InterPro" id="IPR002938">
    <property type="entry name" value="FAD-bd"/>
</dbReference>
<keyword evidence="3" id="KW-0274">FAD</keyword>